<evidence type="ECO:0000313" key="1">
    <source>
        <dbReference type="EMBL" id="VXA87964.1"/>
    </source>
</evidence>
<evidence type="ECO:0000313" key="2">
    <source>
        <dbReference type="Proteomes" id="UP000439123"/>
    </source>
</evidence>
<sequence>MVLLRVEFTVPRTVASRAVRSYRTLSPLPDPLRAIGGLLSVALVVGSRPPGVTWHPAL</sequence>
<proteinExistence type="predicted"/>
<protein>
    <submittedName>
        <fullName evidence="1">Uncharacterized protein</fullName>
    </submittedName>
</protein>
<dbReference type="Proteomes" id="UP000439123">
    <property type="component" value="Unassembled WGS sequence"/>
</dbReference>
<dbReference type="AlphaFoldDB" id="A0A653LB16"/>
<dbReference type="AntiFam" id="ANF00041">
    <property type="entry name" value="Antisense to RNaseP"/>
</dbReference>
<accession>A0A653LB16</accession>
<reference evidence="1 2" key="1">
    <citation type="submission" date="2019-10" db="EMBL/GenBank/DDBJ databases">
        <authorList>
            <person name="Karimi E."/>
        </authorList>
    </citation>
    <scope>NUCLEOTIDE SEQUENCE [LARGE SCALE GENOMIC DNA]</scope>
    <source>
        <strain evidence="1">Aeromonas sp. 8C</strain>
    </source>
</reference>
<organism evidence="1 2">
    <name type="scientific">Aeromonas veronii</name>
    <dbReference type="NCBI Taxonomy" id="654"/>
    <lineage>
        <taxon>Bacteria</taxon>
        <taxon>Pseudomonadati</taxon>
        <taxon>Pseudomonadota</taxon>
        <taxon>Gammaproteobacteria</taxon>
        <taxon>Aeromonadales</taxon>
        <taxon>Aeromonadaceae</taxon>
        <taxon>Aeromonas</taxon>
    </lineage>
</organism>
<name>A0A653LB16_AERVE</name>
<gene>
    <name evidence="1" type="ORF">AERO8C_50454</name>
</gene>
<dbReference type="EMBL" id="CABWLC010000018">
    <property type="protein sequence ID" value="VXA87964.1"/>
    <property type="molecule type" value="Genomic_DNA"/>
</dbReference>